<name>A0A7K1SMJ8_9BACT</name>
<dbReference type="SUPFAM" id="SSF55821">
    <property type="entry name" value="YrdC/RibB"/>
    <property type="match status" value="1"/>
</dbReference>
<dbReference type="RefSeq" id="WP_157589712.1">
    <property type="nucleotide sequence ID" value="NZ_WPIN01000019.1"/>
</dbReference>
<proteinExistence type="predicted"/>
<comment type="caution">
    <text evidence="2">The sequence shown here is derived from an EMBL/GenBank/DDBJ whole genome shotgun (WGS) entry which is preliminary data.</text>
</comment>
<feature type="domain" description="YrdC-like" evidence="1">
    <location>
        <begin position="12"/>
        <end position="134"/>
    </location>
</feature>
<reference evidence="2 3" key="1">
    <citation type="submission" date="2019-12" db="EMBL/GenBank/DDBJ databases">
        <title>Spirosoma sp. HMF4905 genome sequencing and assembly.</title>
        <authorList>
            <person name="Kang H."/>
            <person name="Cha I."/>
            <person name="Kim H."/>
            <person name="Joh K."/>
        </authorList>
    </citation>
    <scope>NUCLEOTIDE SEQUENCE [LARGE SCALE GENOMIC DNA]</scope>
    <source>
        <strain evidence="2 3">HMF4905</strain>
    </source>
</reference>
<keyword evidence="3" id="KW-1185">Reference proteome</keyword>
<evidence type="ECO:0000313" key="3">
    <source>
        <dbReference type="Proteomes" id="UP000436006"/>
    </source>
</evidence>
<dbReference type="GO" id="GO:0003725">
    <property type="term" value="F:double-stranded RNA binding"/>
    <property type="evidence" value="ECO:0007669"/>
    <property type="project" value="InterPro"/>
</dbReference>
<dbReference type="InterPro" id="IPR017945">
    <property type="entry name" value="DHBP_synth_RibB-like_a/b_dom"/>
</dbReference>
<gene>
    <name evidence="2" type="ORF">GO755_33000</name>
</gene>
<dbReference type="Gene3D" id="3.90.870.10">
    <property type="entry name" value="DHBP synthase"/>
    <property type="match status" value="1"/>
</dbReference>
<accession>A0A7K1SMJ8</accession>
<sequence>MTLSIRDIAYQLRQGQLIAIADETGWSVAADPVNDAAVGQLLTLLGTMPKELEPTVLIHNSDQLGLYVTKVPDVAYDLVEFAENPLTVVYDQGKNLSTVFWQTLAESTVASEGVQAKEQIAVRRVLSADVQRLIGSFGRGLLTIPFESLLLPPAAEALATIRFGTLPGMPKRPRIMRLKVNGEVSFIRK</sequence>
<dbReference type="EMBL" id="WPIN01000019">
    <property type="protein sequence ID" value="MVM34893.1"/>
    <property type="molecule type" value="Genomic_DNA"/>
</dbReference>
<evidence type="ECO:0000313" key="2">
    <source>
        <dbReference type="EMBL" id="MVM34893.1"/>
    </source>
</evidence>
<dbReference type="Proteomes" id="UP000436006">
    <property type="component" value="Unassembled WGS sequence"/>
</dbReference>
<organism evidence="2 3">
    <name type="scientific">Spirosoma arboris</name>
    <dbReference type="NCBI Taxonomy" id="2682092"/>
    <lineage>
        <taxon>Bacteria</taxon>
        <taxon>Pseudomonadati</taxon>
        <taxon>Bacteroidota</taxon>
        <taxon>Cytophagia</taxon>
        <taxon>Cytophagales</taxon>
        <taxon>Cytophagaceae</taxon>
        <taxon>Spirosoma</taxon>
    </lineage>
</organism>
<dbReference type="InterPro" id="IPR006070">
    <property type="entry name" value="Sua5-like_dom"/>
</dbReference>
<evidence type="ECO:0000259" key="1">
    <source>
        <dbReference type="Pfam" id="PF01300"/>
    </source>
</evidence>
<dbReference type="Pfam" id="PF01300">
    <property type="entry name" value="Sua5_yciO_yrdC"/>
    <property type="match status" value="1"/>
</dbReference>
<protein>
    <recommendedName>
        <fullName evidence="1">YrdC-like domain-containing protein</fullName>
    </recommendedName>
</protein>
<dbReference type="AlphaFoldDB" id="A0A7K1SMJ8"/>